<organism evidence="3 4">
    <name type="scientific">Planosporangium thailandense</name>
    <dbReference type="NCBI Taxonomy" id="765197"/>
    <lineage>
        <taxon>Bacteria</taxon>
        <taxon>Bacillati</taxon>
        <taxon>Actinomycetota</taxon>
        <taxon>Actinomycetes</taxon>
        <taxon>Micromonosporales</taxon>
        <taxon>Micromonosporaceae</taxon>
        <taxon>Planosporangium</taxon>
    </lineage>
</organism>
<dbReference type="InterPro" id="IPR029058">
    <property type="entry name" value="AB_hydrolase_fold"/>
</dbReference>
<feature type="domain" description="AB hydrolase-1" evidence="2">
    <location>
        <begin position="33"/>
        <end position="274"/>
    </location>
</feature>
<dbReference type="PANTHER" id="PTHR43194">
    <property type="entry name" value="HYDROLASE ALPHA/BETA FOLD FAMILY"/>
    <property type="match status" value="1"/>
</dbReference>
<evidence type="ECO:0000256" key="1">
    <source>
        <dbReference type="SAM" id="MobiDB-lite"/>
    </source>
</evidence>
<dbReference type="RefSeq" id="WP_167928003.1">
    <property type="nucleotide sequence ID" value="NZ_JAATVY010000025.1"/>
</dbReference>
<protein>
    <submittedName>
        <fullName evidence="3">Alpha/beta hydrolase</fullName>
    </submittedName>
</protein>
<dbReference type="SUPFAM" id="SSF53474">
    <property type="entry name" value="alpha/beta-Hydrolases"/>
    <property type="match status" value="1"/>
</dbReference>
<evidence type="ECO:0000313" key="3">
    <source>
        <dbReference type="EMBL" id="NJC73095.1"/>
    </source>
</evidence>
<dbReference type="GO" id="GO:0016787">
    <property type="term" value="F:hydrolase activity"/>
    <property type="evidence" value="ECO:0007669"/>
    <property type="project" value="UniProtKB-KW"/>
</dbReference>
<comment type="caution">
    <text evidence="3">The sequence shown here is derived from an EMBL/GenBank/DDBJ whole genome shotgun (WGS) entry which is preliminary data.</text>
</comment>
<dbReference type="EMBL" id="JAATVY010000025">
    <property type="protein sequence ID" value="NJC73095.1"/>
    <property type="molecule type" value="Genomic_DNA"/>
</dbReference>
<accession>A0ABX0Y3W9</accession>
<sequence>MGTCTDGGSADVATGGIRPVLPTRAGRGQQDWLVLPGWGQTGAFWVPVARWLGAAGVGLDCADLAALAEACAAPPGTLARTRELLDRLAEQARRRMPLVLLGHSAGAALAVLLAGHLPGVRALALVEPVPAHFGCVAETRPARPPVPSAQRHSRAAAPPGGPDRIEQALREIYPAAAATTLRTVASGLWAEAVPVRAAAVRAPGAGDPARVAAVRAALAAAAVPILIVRGTASTFLSGPDAQRLAAAVVGRCHLAVIPRAGHSPHVDRPRDTAAVLSDLARLVDDGALP</sequence>
<dbReference type="InterPro" id="IPR050228">
    <property type="entry name" value="Carboxylesterase_BioH"/>
</dbReference>
<dbReference type="InterPro" id="IPR000073">
    <property type="entry name" value="AB_hydrolase_1"/>
</dbReference>
<dbReference type="Gene3D" id="3.40.50.1820">
    <property type="entry name" value="alpha/beta hydrolase"/>
    <property type="match status" value="1"/>
</dbReference>
<dbReference type="Pfam" id="PF12697">
    <property type="entry name" value="Abhydrolase_6"/>
    <property type="match status" value="1"/>
</dbReference>
<dbReference type="Proteomes" id="UP000722989">
    <property type="component" value="Unassembled WGS sequence"/>
</dbReference>
<evidence type="ECO:0000313" key="4">
    <source>
        <dbReference type="Proteomes" id="UP000722989"/>
    </source>
</evidence>
<keyword evidence="4" id="KW-1185">Reference proteome</keyword>
<gene>
    <name evidence="3" type="ORF">HC031_25750</name>
</gene>
<reference evidence="3 4" key="1">
    <citation type="submission" date="2020-03" db="EMBL/GenBank/DDBJ databases">
        <title>WGS of the type strain of Planosporangium spp.</title>
        <authorList>
            <person name="Thawai C."/>
        </authorList>
    </citation>
    <scope>NUCLEOTIDE SEQUENCE [LARGE SCALE GENOMIC DNA]</scope>
    <source>
        <strain evidence="3 4">TBRC 5610</strain>
    </source>
</reference>
<feature type="region of interest" description="Disordered" evidence="1">
    <location>
        <begin position="140"/>
        <end position="163"/>
    </location>
</feature>
<keyword evidence="3" id="KW-0378">Hydrolase</keyword>
<dbReference type="PANTHER" id="PTHR43194:SF2">
    <property type="entry name" value="PEROXISOMAL MEMBRANE PROTEIN LPX1"/>
    <property type="match status" value="1"/>
</dbReference>
<name>A0ABX0Y3W9_9ACTN</name>
<evidence type="ECO:0000259" key="2">
    <source>
        <dbReference type="Pfam" id="PF12697"/>
    </source>
</evidence>
<proteinExistence type="predicted"/>